<dbReference type="SMART" id="SM00559">
    <property type="entry name" value="Ku78"/>
    <property type="match status" value="1"/>
</dbReference>
<gene>
    <name evidence="13" type="ORF">CINCED_3A014691</name>
</gene>
<keyword evidence="6" id="KW-0347">Helicase</keyword>
<evidence type="ECO:0000256" key="2">
    <source>
        <dbReference type="ARBA" id="ARBA00007726"/>
    </source>
</evidence>
<dbReference type="SUPFAM" id="SSF53300">
    <property type="entry name" value="vWA-like"/>
    <property type="match status" value="1"/>
</dbReference>
<dbReference type="GO" id="GO:0003690">
    <property type="term" value="F:double-stranded DNA binding"/>
    <property type="evidence" value="ECO:0007669"/>
    <property type="project" value="TreeGrafter"/>
</dbReference>
<evidence type="ECO:0000256" key="3">
    <source>
        <dbReference type="ARBA" id="ARBA00022741"/>
    </source>
</evidence>
<evidence type="ECO:0000256" key="1">
    <source>
        <dbReference type="ARBA" id="ARBA00004123"/>
    </source>
</evidence>
<dbReference type="GO" id="GO:0006303">
    <property type="term" value="P:double-strand break repair via nonhomologous end joining"/>
    <property type="evidence" value="ECO:0007669"/>
    <property type="project" value="InterPro"/>
</dbReference>
<dbReference type="Proteomes" id="UP000325440">
    <property type="component" value="Unassembled WGS sequence"/>
</dbReference>
<dbReference type="InterPro" id="IPR005161">
    <property type="entry name" value="Ku_N"/>
</dbReference>
<dbReference type="Pfam" id="PF02735">
    <property type="entry name" value="Ku"/>
    <property type="match status" value="1"/>
</dbReference>
<keyword evidence="4" id="KW-0227">DNA damage</keyword>
<evidence type="ECO:0000256" key="6">
    <source>
        <dbReference type="ARBA" id="ARBA00022806"/>
    </source>
</evidence>
<dbReference type="AlphaFoldDB" id="A0A5E4NBP0"/>
<keyword evidence="14" id="KW-1185">Reference proteome</keyword>
<dbReference type="SUPFAM" id="SSF100939">
    <property type="entry name" value="SPOC domain-like"/>
    <property type="match status" value="1"/>
</dbReference>
<evidence type="ECO:0000256" key="7">
    <source>
        <dbReference type="ARBA" id="ARBA00022840"/>
    </source>
</evidence>
<name>A0A5E4NBP0_9HEMI</name>
<keyword evidence="8" id="KW-0238">DNA-binding</keyword>
<dbReference type="CDD" id="cd00873">
    <property type="entry name" value="KU80"/>
    <property type="match status" value="1"/>
</dbReference>
<dbReference type="GO" id="GO:0000723">
    <property type="term" value="P:telomere maintenance"/>
    <property type="evidence" value="ECO:0007669"/>
    <property type="project" value="InterPro"/>
</dbReference>
<evidence type="ECO:0000256" key="5">
    <source>
        <dbReference type="ARBA" id="ARBA00022801"/>
    </source>
</evidence>
<dbReference type="GO" id="GO:0016787">
    <property type="term" value="F:hydrolase activity"/>
    <property type="evidence" value="ECO:0007669"/>
    <property type="project" value="UniProtKB-KW"/>
</dbReference>
<evidence type="ECO:0000256" key="8">
    <source>
        <dbReference type="ARBA" id="ARBA00023125"/>
    </source>
</evidence>
<keyword evidence="11" id="KW-0539">Nucleus</keyword>
<keyword evidence="7" id="KW-0067">ATP-binding</keyword>
<dbReference type="InterPro" id="IPR006164">
    <property type="entry name" value="DNA_bd_Ku70/Ku80"/>
</dbReference>
<comment type="similarity">
    <text evidence="2">Belongs to the ku80 family.</text>
</comment>
<dbReference type="PANTHER" id="PTHR12604:SF4">
    <property type="entry name" value="X-RAY REPAIR CROSS-COMPLEMENTING PROTEIN 5"/>
    <property type="match status" value="1"/>
</dbReference>
<dbReference type="GO" id="GO:0003684">
    <property type="term" value="F:damaged DNA binding"/>
    <property type="evidence" value="ECO:0007669"/>
    <property type="project" value="InterPro"/>
</dbReference>
<keyword evidence="3" id="KW-0547">Nucleotide-binding</keyword>
<evidence type="ECO:0000256" key="11">
    <source>
        <dbReference type="ARBA" id="ARBA00023242"/>
    </source>
</evidence>
<evidence type="ECO:0000256" key="9">
    <source>
        <dbReference type="ARBA" id="ARBA00023172"/>
    </source>
</evidence>
<comment type="subcellular location">
    <subcellularLocation>
        <location evidence="1">Nucleus</location>
    </subcellularLocation>
</comment>
<dbReference type="Gene3D" id="3.40.50.410">
    <property type="entry name" value="von Willebrand factor, type A domain"/>
    <property type="match status" value="1"/>
</dbReference>
<dbReference type="GO" id="GO:0043564">
    <property type="term" value="C:Ku70:Ku80 complex"/>
    <property type="evidence" value="ECO:0007669"/>
    <property type="project" value="InterPro"/>
</dbReference>
<reference evidence="13 14" key="1">
    <citation type="submission" date="2019-08" db="EMBL/GenBank/DDBJ databases">
        <authorList>
            <person name="Alioto T."/>
            <person name="Alioto T."/>
            <person name="Gomez Garrido J."/>
        </authorList>
    </citation>
    <scope>NUCLEOTIDE SEQUENCE [LARGE SCALE GENOMIC DNA]</scope>
</reference>
<dbReference type="InterPro" id="IPR036465">
    <property type="entry name" value="vWFA_dom_sf"/>
</dbReference>
<keyword evidence="10" id="KW-0234">DNA repair</keyword>
<dbReference type="Pfam" id="PF08785">
    <property type="entry name" value="Ku_PK_bind"/>
    <property type="match status" value="1"/>
</dbReference>
<evidence type="ECO:0000256" key="4">
    <source>
        <dbReference type="ARBA" id="ARBA00022763"/>
    </source>
</evidence>
<keyword evidence="9" id="KW-0233">DNA recombination</keyword>
<dbReference type="OrthoDB" id="30826at2759"/>
<dbReference type="PANTHER" id="PTHR12604">
    <property type="entry name" value="KU AUTOANTIGEN DNA HELICASE"/>
    <property type="match status" value="1"/>
</dbReference>
<evidence type="ECO:0000256" key="10">
    <source>
        <dbReference type="ARBA" id="ARBA00023204"/>
    </source>
</evidence>
<dbReference type="Gene3D" id="1.25.40.240">
    <property type="entry name" value="Ku, C-terminal domain"/>
    <property type="match status" value="1"/>
</dbReference>
<protein>
    <submittedName>
        <fullName evidence="13">Ku70/Ku80, N-terminal alpha/beta,SPOC-like, C-terminal domain,Ku70/Ku80 C-terminal arm,von Willebrand</fullName>
    </submittedName>
</protein>
<feature type="domain" description="Ku" evidence="12">
    <location>
        <begin position="268"/>
        <end position="404"/>
    </location>
</feature>
<dbReference type="InterPro" id="IPR036494">
    <property type="entry name" value="Ku_C_sf"/>
</dbReference>
<dbReference type="GO" id="GO:0042162">
    <property type="term" value="F:telomeric DNA binding"/>
    <property type="evidence" value="ECO:0007669"/>
    <property type="project" value="InterPro"/>
</dbReference>
<dbReference type="Gene3D" id="2.40.290.10">
    <property type="match status" value="1"/>
</dbReference>
<sequence length="667" mass="76110">MAPVKKKEAIILSIDIGKNSLQLDSDGKTYFEKALFCASMILQRKLLTESKDDLALILFGSSQTNNPFSSNGNCYKNIEIVTSLGAITWDLLQHITNLSSTDITPSDWLSTLVIATDMLKKESDDKIFSDLQIVMFSNLPDGVSLDKIDNITRCIQQLSIKLTIIGCEYTSFNPVLETFITDTKATCVDFDSVLHQLSHCKPKETTPRAWNVPLGFGNVFSIKVSGYKKIDEVPKGFKWLLCKNYDTEDSITPVQKHTSFYYVDNGVQKEVDHDHIIDGFRFGDTIVPVSNIDIDAYGYKSGPKSLQVLGFTKSKNIQRSFLMDGGSYIFKPDVNDFIAFNSIFKAMVEREEIMIVRKVYCANSMPNIGAMFPQTEDDENYFVYVNLPYAEDEHLFKLPSLKLFKPNAEQKIAVHGLINAMDLDDDEDELFLPENTYNPELQYMYYCIVQKAINKDKPLIKTIPKNIQNFLYPNKNLMEQAKHPINMIKELFSLVPKIDEKKLLKNNVTSKVELGDEKEYIKKPCVISAYNPVEDFNKLLEEGIESNIVCETMKTITVELIESSTTLDELKKPASNLKALRQFYIHNKDINSYNNWMYHVKDSVLLSGKENMWSQFIDSGIGLITNQEVEISDISQELSEEFMKHEEPEDITAEYIIDDDDPLKEFL</sequence>
<dbReference type="GO" id="GO:0004386">
    <property type="term" value="F:helicase activity"/>
    <property type="evidence" value="ECO:0007669"/>
    <property type="project" value="UniProtKB-KW"/>
</dbReference>
<dbReference type="GO" id="GO:0005524">
    <property type="term" value="F:ATP binding"/>
    <property type="evidence" value="ECO:0007669"/>
    <property type="project" value="UniProtKB-KW"/>
</dbReference>
<evidence type="ECO:0000313" key="13">
    <source>
        <dbReference type="EMBL" id="VVC41107.1"/>
    </source>
</evidence>
<dbReference type="GO" id="GO:0006310">
    <property type="term" value="P:DNA recombination"/>
    <property type="evidence" value="ECO:0007669"/>
    <property type="project" value="UniProtKB-KW"/>
</dbReference>
<organism evidence="13 14">
    <name type="scientific">Cinara cedri</name>
    <dbReference type="NCBI Taxonomy" id="506608"/>
    <lineage>
        <taxon>Eukaryota</taxon>
        <taxon>Metazoa</taxon>
        <taxon>Ecdysozoa</taxon>
        <taxon>Arthropoda</taxon>
        <taxon>Hexapoda</taxon>
        <taxon>Insecta</taxon>
        <taxon>Pterygota</taxon>
        <taxon>Neoptera</taxon>
        <taxon>Paraneoptera</taxon>
        <taxon>Hemiptera</taxon>
        <taxon>Sternorrhyncha</taxon>
        <taxon>Aphidomorpha</taxon>
        <taxon>Aphidoidea</taxon>
        <taxon>Aphididae</taxon>
        <taxon>Lachninae</taxon>
        <taxon>Cinara</taxon>
    </lineage>
</organism>
<dbReference type="EMBL" id="CABPRJ010001912">
    <property type="protein sequence ID" value="VVC41107.1"/>
    <property type="molecule type" value="Genomic_DNA"/>
</dbReference>
<dbReference type="Gene3D" id="1.10.1600.10">
    <property type="match status" value="1"/>
</dbReference>
<dbReference type="InterPro" id="IPR016194">
    <property type="entry name" value="SPOC-like_C_dom_sf"/>
</dbReference>
<accession>A0A5E4NBP0</accession>
<proteinExistence type="inferred from homology"/>
<evidence type="ECO:0000259" key="12">
    <source>
        <dbReference type="SMART" id="SM00559"/>
    </source>
</evidence>
<keyword evidence="5" id="KW-0378">Hydrolase</keyword>
<dbReference type="InterPro" id="IPR014893">
    <property type="entry name" value="Ku_PK_bind"/>
</dbReference>
<evidence type="ECO:0000313" key="14">
    <source>
        <dbReference type="Proteomes" id="UP000325440"/>
    </source>
</evidence>
<dbReference type="InterPro" id="IPR024193">
    <property type="entry name" value="Ku80"/>
</dbReference>
<dbReference type="SUPFAM" id="SSF101420">
    <property type="entry name" value="C-terminal domain of Ku80"/>
    <property type="match status" value="1"/>
</dbReference>
<dbReference type="Pfam" id="PF03731">
    <property type="entry name" value="Ku_N"/>
    <property type="match status" value="1"/>
</dbReference>